<dbReference type="SUPFAM" id="SSF49401">
    <property type="entry name" value="Bacterial adhesins"/>
    <property type="match status" value="1"/>
</dbReference>
<comment type="similarity">
    <text evidence="2">Belongs to the fimbrial protein family.</text>
</comment>
<dbReference type="GO" id="GO:0043709">
    <property type="term" value="P:cell adhesion involved in single-species biofilm formation"/>
    <property type="evidence" value="ECO:0007669"/>
    <property type="project" value="TreeGrafter"/>
</dbReference>
<evidence type="ECO:0000313" key="8">
    <source>
        <dbReference type="Proteomes" id="UP000659047"/>
    </source>
</evidence>
<reference evidence="7" key="1">
    <citation type="submission" date="2021-01" db="EMBL/GenBank/DDBJ databases">
        <title>Intestinitalea alba gen. nov., sp. nov., a novel genus of the family Enterobacteriaceae, isolated from the gut of the plastic-eating mealworm Tenebrio molitor L.</title>
        <authorList>
            <person name="Yang Y."/>
        </authorList>
    </citation>
    <scope>NUCLEOTIDE SEQUENCE</scope>
    <source>
        <strain evidence="7">BIT-L3</strain>
    </source>
</reference>
<evidence type="ECO:0000256" key="5">
    <source>
        <dbReference type="SAM" id="SignalP"/>
    </source>
</evidence>
<dbReference type="PANTHER" id="PTHR33420:SF12">
    <property type="entry name" value="FIMBRIN-LIKE PROTEIN FIMI-RELATED"/>
    <property type="match status" value="1"/>
</dbReference>
<dbReference type="Pfam" id="PF00419">
    <property type="entry name" value="Fimbrial"/>
    <property type="match status" value="1"/>
</dbReference>
<dbReference type="InterPro" id="IPR050263">
    <property type="entry name" value="Bact_Fimbrial_Adh_Pro"/>
</dbReference>
<evidence type="ECO:0000256" key="2">
    <source>
        <dbReference type="ARBA" id="ARBA00006671"/>
    </source>
</evidence>
<dbReference type="InterPro" id="IPR036937">
    <property type="entry name" value="Adhesion_dom_fimbrial_sf"/>
</dbReference>
<dbReference type="GO" id="GO:0009289">
    <property type="term" value="C:pilus"/>
    <property type="evidence" value="ECO:0007669"/>
    <property type="project" value="UniProtKB-SubCell"/>
</dbReference>
<name>A0A8K0V4X7_9ENTR</name>
<dbReference type="InterPro" id="IPR000259">
    <property type="entry name" value="Adhesion_dom_fimbrial"/>
</dbReference>
<dbReference type="RefSeq" id="WP_399198698.1">
    <property type="nucleotide sequence ID" value="NZ_JAEPBH010000058.1"/>
</dbReference>
<dbReference type="InterPro" id="IPR008966">
    <property type="entry name" value="Adhesion_dom_sf"/>
</dbReference>
<feature type="chain" id="PRO_5035474201" evidence="5">
    <location>
        <begin position="26"/>
        <end position="177"/>
    </location>
</feature>
<comment type="subcellular location">
    <subcellularLocation>
        <location evidence="1">Fimbrium</location>
    </subcellularLocation>
</comment>
<comment type="caution">
    <text evidence="7">The sequence shown here is derived from an EMBL/GenBank/DDBJ whole genome shotgun (WGS) entry which is preliminary data.</text>
</comment>
<feature type="signal peptide" evidence="5">
    <location>
        <begin position="1"/>
        <end position="25"/>
    </location>
</feature>
<protein>
    <submittedName>
        <fullName evidence="7">Type 1 fimbrial protein</fullName>
    </submittedName>
</protein>
<feature type="domain" description="Fimbrial-type adhesion" evidence="6">
    <location>
        <begin position="31"/>
        <end position="176"/>
    </location>
</feature>
<dbReference type="Gene3D" id="2.60.40.1090">
    <property type="entry name" value="Fimbrial-type adhesion domain"/>
    <property type="match status" value="1"/>
</dbReference>
<proteinExistence type="inferred from homology"/>
<sequence>MTQKKVIIASVASLLMLAGSAAAQAYDGTVKFEGEIVGSACTVDIGANNTMTVNMGKVNKSAFTGAGSTASATKFTLKLKDCPSTVKGTTVKFDGKAYEGDDSVLALTEESGVATGVGIQLADKTQSVLPLFTASANYDLKPNTTNTLDFYARYIAKADVVEAGLANAVATFTMNYN</sequence>
<dbReference type="AlphaFoldDB" id="A0A8K0V4X7"/>
<keyword evidence="4" id="KW-0281">Fimbrium</keyword>
<accession>A0A8K0V4X7</accession>
<evidence type="ECO:0000256" key="3">
    <source>
        <dbReference type="ARBA" id="ARBA00022729"/>
    </source>
</evidence>
<dbReference type="Proteomes" id="UP000659047">
    <property type="component" value="Unassembled WGS sequence"/>
</dbReference>
<evidence type="ECO:0000313" key="7">
    <source>
        <dbReference type="EMBL" id="MBK4716861.1"/>
    </source>
</evidence>
<organism evidence="7 8">
    <name type="scientific">Tenebrionibacter intestinalis</name>
    <dbReference type="NCBI Taxonomy" id="2799638"/>
    <lineage>
        <taxon>Bacteria</taxon>
        <taxon>Pseudomonadati</taxon>
        <taxon>Pseudomonadota</taxon>
        <taxon>Gammaproteobacteria</taxon>
        <taxon>Enterobacterales</taxon>
        <taxon>Enterobacteriaceae</taxon>
        <taxon>Tenebrionibacter/Tenebrionicola group</taxon>
        <taxon>Tenebrionibacter</taxon>
    </lineage>
</organism>
<dbReference type="PANTHER" id="PTHR33420">
    <property type="entry name" value="FIMBRIAL SUBUNIT ELFA-RELATED"/>
    <property type="match status" value="1"/>
</dbReference>
<keyword evidence="3 5" id="KW-0732">Signal</keyword>
<gene>
    <name evidence="7" type="ORF">JJB97_16285</name>
</gene>
<evidence type="ECO:0000256" key="1">
    <source>
        <dbReference type="ARBA" id="ARBA00004561"/>
    </source>
</evidence>
<dbReference type="EMBL" id="JAEPBH010000058">
    <property type="protein sequence ID" value="MBK4716861.1"/>
    <property type="molecule type" value="Genomic_DNA"/>
</dbReference>
<evidence type="ECO:0000259" key="6">
    <source>
        <dbReference type="Pfam" id="PF00419"/>
    </source>
</evidence>
<evidence type="ECO:0000256" key="4">
    <source>
        <dbReference type="ARBA" id="ARBA00023263"/>
    </source>
</evidence>
<keyword evidence="8" id="KW-1185">Reference proteome</keyword>